<feature type="domain" description="MacB-like periplasmic core" evidence="9">
    <location>
        <begin position="495"/>
        <end position="684"/>
    </location>
</feature>
<name>A0A2R7YZ13_9ACTN</name>
<feature type="transmembrane region" description="Helical" evidence="7">
    <location>
        <begin position="318"/>
        <end position="342"/>
    </location>
</feature>
<feature type="transmembrane region" description="Helical" evidence="7">
    <location>
        <begin position="768"/>
        <end position="793"/>
    </location>
</feature>
<feature type="transmembrane region" description="Helical" evidence="7">
    <location>
        <begin position="438"/>
        <end position="457"/>
    </location>
</feature>
<feature type="transmembrane region" description="Helical" evidence="7">
    <location>
        <begin position="270"/>
        <end position="295"/>
    </location>
</feature>
<organism evidence="10 11">
    <name type="scientific">Nocardioides currus</name>
    <dbReference type="NCBI Taxonomy" id="2133958"/>
    <lineage>
        <taxon>Bacteria</taxon>
        <taxon>Bacillati</taxon>
        <taxon>Actinomycetota</taxon>
        <taxon>Actinomycetes</taxon>
        <taxon>Propionibacteriales</taxon>
        <taxon>Nocardioidaceae</taxon>
        <taxon>Nocardioides</taxon>
    </lineage>
</organism>
<dbReference type="Pfam" id="PF12704">
    <property type="entry name" value="MacB_PCD"/>
    <property type="match status" value="2"/>
</dbReference>
<evidence type="ECO:0000256" key="6">
    <source>
        <dbReference type="ARBA" id="ARBA00038076"/>
    </source>
</evidence>
<comment type="caution">
    <text evidence="10">The sequence shown here is derived from an EMBL/GenBank/DDBJ whole genome shotgun (WGS) entry which is preliminary data.</text>
</comment>
<keyword evidence="11" id="KW-1185">Reference proteome</keyword>
<evidence type="ECO:0000313" key="10">
    <source>
        <dbReference type="EMBL" id="PUA81637.1"/>
    </source>
</evidence>
<dbReference type="InterPro" id="IPR003838">
    <property type="entry name" value="ABC3_permease_C"/>
</dbReference>
<dbReference type="AlphaFoldDB" id="A0A2R7YZ13"/>
<evidence type="ECO:0000313" key="11">
    <source>
        <dbReference type="Proteomes" id="UP000244867"/>
    </source>
</evidence>
<dbReference type="GO" id="GO:0005886">
    <property type="term" value="C:plasma membrane"/>
    <property type="evidence" value="ECO:0007669"/>
    <property type="project" value="UniProtKB-SubCell"/>
</dbReference>
<dbReference type="Pfam" id="PF02687">
    <property type="entry name" value="FtsX"/>
    <property type="match status" value="2"/>
</dbReference>
<dbReference type="InterPro" id="IPR050250">
    <property type="entry name" value="Macrolide_Exporter_MacB"/>
</dbReference>
<feature type="transmembrane region" description="Helical" evidence="7">
    <location>
        <begin position="413"/>
        <end position="432"/>
    </location>
</feature>
<feature type="transmembrane region" description="Helical" evidence="7">
    <location>
        <begin position="362"/>
        <end position="384"/>
    </location>
</feature>
<keyword evidence="4 7" id="KW-1133">Transmembrane helix</keyword>
<reference evidence="10 11" key="1">
    <citation type="submission" date="2018-03" db="EMBL/GenBank/DDBJ databases">
        <authorList>
            <person name="Keele B.F."/>
        </authorList>
    </citation>
    <scope>NUCLEOTIDE SEQUENCE [LARGE SCALE GENOMIC DNA]</scope>
    <source>
        <strain evidence="10 11">IB-3</strain>
    </source>
</reference>
<evidence type="ECO:0000259" key="9">
    <source>
        <dbReference type="Pfam" id="PF12704"/>
    </source>
</evidence>
<sequence>MFRAALKSLLGRKVRLLMSTFAIVIGVAFVVGTLVFSDTLSRSFTALMASTVGDVVVRPENTDAAAEPTTRTVDAALVDELEGIDGAARVDGNVTGFGVYVVGKDGKLIGGNGPPSIGGNWTDAPAGHDLAGMEIIGGRAPEKKGEILLDSSTAGEGGYVIGQDVNLVTATDQGTLTAELVGIVGFPEGGSLNGATFTGFDTRSAQDLFLKGKDAYTDIWVTAEPGTSQEDLAASVADALPDGVEAVTGDEAADEAATVIQEAVGFLTTFLLIFAGISLVVGAFLIVNTFSILVAQRSRELALLRALGASKKQVTRSVLLEALVLGLLGSTIGLGLGVLLAIGIRSLFAQFGLDLAGQPLIMAPRTIIAAYAVGVVVTMSAAWFPARRTTRIAPVQAMRDDIAMPESSLRRRLLVGVVMILAGGAALAAGLAESVPKPLYFVGGGILAILLGVASASPVISHPLLAAASWLYARLFGSVGALAGQNSLRNPRRTTATSSALMIGLSLACTMAIVGDSAKASVDQTIEENFVGDYVVSSLVGQSFSTQVGRQMADLPGVDSVWAQRFFAAGFDGEAVSAASRSTLRDGLGVDLVEGDLAGLVDGTVLLDETYAAEEGLSVGDRATVELADGEQQLEVVGIFAENPIVFGSIVTTPTTLVRAGSPDADNFLIVDTDDRPGMQDALDAVVEDSPIVTVKDQQGFAAEQREPIDQMVLMIFALLGLALLIAVLGIVNTLALSIIERTREVGLLRAIGLSRPQLRRMVTLESVVISVLGAVLGVVLGIGFGIALMYSLREEGLEVISVPSGQLAVFLAVSVVIGVLAALLPARRAARLDVLRAIGSE</sequence>
<keyword evidence="5 7" id="KW-0472">Membrane</keyword>
<feature type="domain" description="ABC3 transporter permease C-terminal" evidence="8">
    <location>
        <begin position="718"/>
        <end position="834"/>
    </location>
</feature>
<comment type="similarity">
    <text evidence="6">Belongs to the ABC-4 integral membrane protein family.</text>
</comment>
<dbReference type="EMBL" id="PYXZ01000002">
    <property type="protein sequence ID" value="PUA81637.1"/>
    <property type="molecule type" value="Genomic_DNA"/>
</dbReference>
<keyword evidence="2" id="KW-1003">Cell membrane</keyword>
<evidence type="ECO:0000256" key="3">
    <source>
        <dbReference type="ARBA" id="ARBA00022692"/>
    </source>
</evidence>
<protein>
    <submittedName>
        <fullName evidence="10">ABC transporter permease</fullName>
    </submittedName>
</protein>
<gene>
    <name evidence="10" type="ORF">C7S10_06065</name>
</gene>
<evidence type="ECO:0000256" key="7">
    <source>
        <dbReference type="SAM" id="Phobius"/>
    </source>
</evidence>
<feature type="domain" description="ABC3 transporter permease C-terminal" evidence="8">
    <location>
        <begin position="273"/>
        <end position="394"/>
    </location>
</feature>
<feature type="transmembrane region" description="Helical" evidence="7">
    <location>
        <begin position="805"/>
        <end position="827"/>
    </location>
</feature>
<feature type="transmembrane region" description="Helical" evidence="7">
    <location>
        <begin position="16"/>
        <end position="36"/>
    </location>
</feature>
<evidence type="ECO:0000256" key="2">
    <source>
        <dbReference type="ARBA" id="ARBA00022475"/>
    </source>
</evidence>
<feature type="transmembrane region" description="Helical" evidence="7">
    <location>
        <begin position="712"/>
        <end position="740"/>
    </location>
</feature>
<proteinExistence type="inferred from homology"/>
<feature type="domain" description="MacB-like periplasmic core" evidence="9">
    <location>
        <begin position="17"/>
        <end position="238"/>
    </location>
</feature>
<keyword evidence="3 7" id="KW-0812">Transmembrane</keyword>
<dbReference type="GO" id="GO:0022857">
    <property type="term" value="F:transmembrane transporter activity"/>
    <property type="evidence" value="ECO:0007669"/>
    <property type="project" value="TreeGrafter"/>
</dbReference>
<evidence type="ECO:0000256" key="4">
    <source>
        <dbReference type="ARBA" id="ARBA00022989"/>
    </source>
</evidence>
<dbReference type="OrthoDB" id="9780560at2"/>
<evidence type="ECO:0000259" key="8">
    <source>
        <dbReference type="Pfam" id="PF02687"/>
    </source>
</evidence>
<dbReference type="PANTHER" id="PTHR30572">
    <property type="entry name" value="MEMBRANE COMPONENT OF TRANSPORTER-RELATED"/>
    <property type="match status" value="1"/>
</dbReference>
<evidence type="ECO:0000256" key="1">
    <source>
        <dbReference type="ARBA" id="ARBA00004651"/>
    </source>
</evidence>
<dbReference type="InterPro" id="IPR025857">
    <property type="entry name" value="MacB_PCD"/>
</dbReference>
<comment type="subcellular location">
    <subcellularLocation>
        <location evidence="1">Cell membrane</location>
        <topology evidence="1">Multi-pass membrane protein</topology>
    </subcellularLocation>
</comment>
<evidence type="ECO:0000256" key="5">
    <source>
        <dbReference type="ARBA" id="ARBA00023136"/>
    </source>
</evidence>
<accession>A0A2R7YZ13</accession>
<dbReference type="Proteomes" id="UP000244867">
    <property type="component" value="Unassembled WGS sequence"/>
</dbReference>
<dbReference type="PANTHER" id="PTHR30572:SF4">
    <property type="entry name" value="ABC TRANSPORTER PERMEASE YTRF"/>
    <property type="match status" value="1"/>
</dbReference>
<dbReference type="RefSeq" id="WP_108343529.1">
    <property type="nucleotide sequence ID" value="NZ_PYXZ01000002.1"/>
</dbReference>